<reference evidence="3 4" key="1">
    <citation type="submission" date="2024-03" db="EMBL/GenBank/DDBJ databases">
        <title>Human intestinal bacterial collection.</title>
        <authorList>
            <person name="Pauvert C."/>
            <person name="Hitch T.C.A."/>
            <person name="Clavel T."/>
        </authorList>
    </citation>
    <scope>NUCLEOTIDE SEQUENCE [LARGE SCALE GENOMIC DNA]</scope>
    <source>
        <strain evidence="3 4">CLA-AA-H95</strain>
    </source>
</reference>
<dbReference type="InterPro" id="IPR042229">
    <property type="entry name" value="Listeria/Bacterioides_rpt_sf"/>
</dbReference>
<dbReference type="Pfam" id="PF09479">
    <property type="entry name" value="Flg_new"/>
    <property type="match status" value="1"/>
</dbReference>
<dbReference type="InterPro" id="IPR013378">
    <property type="entry name" value="InlB-like_B-rpt"/>
</dbReference>
<dbReference type="EMBL" id="JBBMEI010000017">
    <property type="protein sequence ID" value="MEQ2358113.1"/>
    <property type="molecule type" value="Genomic_DNA"/>
</dbReference>
<name>A0ABV1AKQ5_9FIRM</name>
<sequence length="463" mass="52343">MRKATVNRWRGIIFLTVLFGFLLLAASRPVSAQAATTEKCKVVFANSNGVVSNDTFRKWARTVTKGSYIQLPTVNRSGYKCVWVEKSGTKELKYATGRNVRITKNTKFCLRYYKLYTVRYYTMNGSKEYTSLREQGYQGQVLTFPLHPTATGYKFLGWSTSINGKTVKKEGDSLRVTGNMKFYIVGKKITGVNLRKYDGTVWKVVDTSSGSATFPAVNLNSANMCLGWSRTKGKTTNPEYKAGDKIPTRTGNYYMVVFFSKQDRAPASIIKPTKHQMVYFVGDSRTVGLQLALGNSAPSNVDFVCKGNQGLDWFRQTGYRELLRKLSKQSRKTKKAVIINLGVNDMSNINTYVVYMRKVSENLKQNYNCDMYYLSVNPVNSAMIRSYGAGTRTEAQVAAFNKTIYQKLCSGSDRAFIYINTCTNLQKYGWSSNRYDAGIYDGLHYSVETTLRIYGYCIRKLNA</sequence>
<dbReference type="RefSeq" id="WP_349077855.1">
    <property type="nucleotide sequence ID" value="NZ_JBBMEI010000017.1"/>
</dbReference>
<accession>A0ABV1AKQ5</accession>
<feature type="chain" id="PRO_5046285190" evidence="2">
    <location>
        <begin position="33"/>
        <end position="463"/>
    </location>
</feature>
<dbReference type="Proteomes" id="UP001446032">
    <property type="component" value="Unassembled WGS sequence"/>
</dbReference>
<proteinExistence type="predicted"/>
<comment type="caution">
    <text evidence="3">The sequence shown here is derived from an EMBL/GenBank/DDBJ whole genome shotgun (WGS) entry which is preliminary data.</text>
</comment>
<evidence type="ECO:0000313" key="4">
    <source>
        <dbReference type="Proteomes" id="UP001446032"/>
    </source>
</evidence>
<dbReference type="Gene3D" id="2.60.40.4270">
    <property type="entry name" value="Listeria-Bacteroides repeat domain"/>
    <property type="match status" value="1"/>
</dbReference>
<keyword evidence="2" id="KW-0732">Signal</keyword>
<evidence type="ECO:0000256" key="2">
    <source>
        <dbReference type="SAM" id="SignalP"/>
    </source>
</evidence>
<organism evidence="3 4">
    <name type="scientific">Blautia intestinihominis</name>
    <dbReference type="NCBI Taxonomy" id="3133152"/>
    <lineage>
        <taxon>Bacteria</taxon>
        <taxon>Bacillati</taxon>
        <taxon>Bacillota</taxon>
        <taxon>Clostridia</taxon>
        <taxon>Lachnospirales</taxon>
        <taxon>Lachnospiraceae</taxon>
        <taxon>Blautia</taxon>
    </lineage>
</organism>
<evidence type="ECO:0000313" key="3">
    <source>
        <dbReference type="EMBL" id="MEQ2358113.1"/>
    </source>
</evidence>
<dbReference type="Gene3D" id="3.40.50.1110">
    <property type="entry name" value="SGNH hydrolase"/>
    <property type="match status" value="1"/>
</dbReference>
<feature type="signal peptide" evidence="2">
    <location>
        <begin position="1"/>
        <end position="32"/>
    </location>
</feature>
<dbReference type="InterPro" id="IPR036514">
    <property type="entry name" value="SGNH_hydro_sf"/>
</dbReference>
<gene>
    <name evidence="3" type="ORF">WMO75_07170</name>
</gene>
<evidence type="ECO:0000256" key="1">
    <source>
        <dbReference type="ARBA" id="ARBA00004196"/>
    </source>
</evidence>
<comment type="subcellular location">
    <subcellularLocation>
        <location evidence="1">Cell envelope</location>
    </subcellularLocation>
</comment>
<protein>
    <submittedName>
        <fullName evidence="3">InlB B-repeat-containing protein</fullName>
    </submittedName>
</protein>
<keyword evidence="4" id="KW-1185">Reference proteome</keyword>
<dbReference type="SUPFAM" id="SSF52266">
    <property type="entry name" value="SGNH hydrolase"/>
    <property type="match status" value="1"/>
</dbReference>